<dbReference type="PANTHER" id="PTHR31425:SF37">
    <property type="entry name" value="FT-INTERACTING PROTEIN 1"/>
    <property type="match status" value="1"/>
</dbReference>
<protein>
    <submittedName>
        <fullName evidence="4">FT-interacting protein 1</fullName>
    </submittedName>
</protein>
<reference evidence="4" key="1">
    <citation type="submission" date="2020-06" db="EMBL/GenBank/DDBJ databases">
        <authorList>
            <person name="Li T."/>
            <person name="Hu X."/>
            <person name="Zhang T."/>
            <person name="Song X."/>
            <person name="Zhang H."/>
            <person name="Dai N."/>
            <person name="Sheng W."/>
            <person name="Hou X."/>
            <person name="Wei L."/>
        </authorList>
    </citation>
    <scope>NUCLEOTIDE SEQUENCE</scope>
    <source>
        <strain evidence="4">G02</strain>
        <tissue evidence="4">Leaf</tissue>
    </source>
</reference>
<dbReference type="EMBL" id="JACGWJ010000025">
    <property type="protein sequence ID" value="KAL0316859.1"/>
    <property type="molecule type" value="Genomic_DNA"/>
</dbReference>
<evidence type="ECO:0000259" key="3">
    <source>
        <dbReference type="Pfam" id="PF08372"/>
    </source>
</evidence>
<evidence type="ECO:0000313" key="4">
    <source>
        <dbReference type="EMBL" id="KAL0316859.1"/>
    </source>
</evidence>
<feature type="transmembrane region" description="Helical" evidence="2">
    <location>
        <begin position="59"/>
        <end position="77"/>
    </location>
</feature>
<gene>
    <name evidence="4" type="ORF">Sradi_5564100</name>
</gene>
<keyword evidence="2" id="KW-0812">Transmembrane</keyword>
<dbReference type="AlphaFoldDB" id="A0AAW2LCK4"/>
<dbReference type="Pfam" id="PF08372">
    <property type="entry name" value="PRT_C"/>
    <property type="match status" value="1"/>
</dbReference>
<evidence type="ECO:0000256" key="2">
    <source>
        <dbReference type="SAM" id="Phobius"/>
    </source>
</evidence>
<dbReference type="InterPro" id="IPR047259">
    <property type="entry name" value="QUIRKY-like"/>
</dbReference>
<keyword evidence="1" id="KW-0677">Repeat</keyword>
<sequence length="253" mass="29757">MHYLHPFTISQLDNLRYQAMNIVASRLGRAEPPLRKEVVEYMLDVDSHMWSMRRSKANFFRIVSLFSGLISMSKWLGEVCQWKNPITTILVHILFCILICYPELILPTAFLYMFLIGIWNFRSRPRHPPHMDTKLSWAEAVHPDELDEEFDTFPTSKPQDIVRMRYDRLRSVAGENTNSWGIWQHKEKDFSHFSAGGPQSNQHFHSFLPFRSRCSVYNSIQDCNSLAGLFFLRHPRFKQDAFSPQQFLPTTAR</sequence>
<feature type="transmembrane region" description="Helical" evidence="2">
    <location>
        <begin position="89"/>
        <end position="121"/>
    </location>
</feature>
<reference evidence="4" key="2">
    <citation type="journal article" date="2024" name="Plant">
        <title>Genomic evolution and insights into agronomic trait innovations of Sesamum species.</title>
        <authorList>
            <person name="Miao H."/>
            <person name="Wang L."/>
            <person name="Qu L."/>
            <person name="Liu H."/>
            <person name="Sun Y."/>
            <person name="Le M."/>
            <person name="Wang Q."/>
            <person name="Wei S."/>
            <person name="Zheng Y."/>
            <person name="Lin W."/>
            <person name="Duan Y."/>
            <person name="Cao H."/>
            <person name="Xiong S."/>
            <person name="Wang X."/>
            <person name="Wei L."/>
            <person name="Li C."/>
            <person name="Ma Q."/>
            <person name="Ju M."/>
            <person name="Zhao R."/>
            <person name="Li G."/>
            <person name="Mu C."/>
            <person name="Tian Q."/>
            <person name="Mei H."/>
            <person name="Zhang T."/>
            <person name="Gao T."/>
            <person name="Zhang H."/>
        </authorList>
    </citation>
    <scope>NUCLEOTIDE SEQUENCE</scope>
    <source>
        <strain evidence="4">G02</strain>
    </source>
</reference>
<dbReference type="PANTHER" id="PTHR31425">
    <property type="entry name" value="PHOSPHORIBOSYLANTHRANILATE TRANSFERASE ISOFORM 1"/>
    <property type="match status" value="1"/>
</dbReference>
<evidence type="ECO:0000256" key="1">
    <source>
        <dbReference type="ARBA" id="ARBA00022737"/>
    </source>
</evidence>
<organism evidence="4">
    <name type="scientific">Sesamum radiatum</name>
    <name type="common">Black benniseed</name>
    <dbReference type="NCBI Taxonomy" id="300843"/>
    <lineage>
        <taxon>Eukaryota</taxon>
        <taxon>Viridiplantae</taxon>
        <taxon>Streptophyta</taxon>
        <taxon>Embryophyta</taxon>
        <taxon>Tracheophyta</taxon>
        <taxon>Spermatophyta</taxon>
        <taxon>Magnoliopsida</taxon>
        <taxon>eudicotyledons</taxon>
        <taxon>Gunneridae</taxon>
        <taxon>Pentapetalae</taxon>
        <taxon>asterids</taxon>
        <taxon>lamiids</taxon>
        <taxon>Lamiales</taxon>
        <taxon>Pedaliaceae</taxon>
        <taxon>Sesamum</taxon>
    </lineage>
</organism>
<name>A0AAW2LCK4_SESRA</name>
<feature type="domain" description="Multiple C2" evidence="3">
    <location>
        <begin position="106"/>
        <end position="241"/>
    </location>
</feature>
<keyword evidence="2" id="KW-1133">Transmembrane helix</keyword>
<keyword evidence="2" id="KW-0472">Membrane</keyword>
<accession>A0AAW2LCK4</accession>
<proteinExistence type="predicted"/>
<dbReference type="InterPro" id="IPR013583">
    <property type="entry name" value="MCTP_C"/>
</dbReference>
<comment type="caution">
    <text evidence="4">The sequence shown here is derived from an EMBL/GenBank/DDBJ whole genome shotgun (WGS) entry which is preliminary data.</text>
</comment>